<gene>
    <name evidence="3" type="ORF">HMPREF1325_1577</name>
</gene>
<keyword evidence="3" id="KW-0645">Protease</keyword>
<evidence type="ECO:0000259" key="2">
    <source>
        <dbReference type="Pfam" id="PF02517"/>
    </source>
</evidence>
<sequence length="251" mass="27126">MEIPVNLRRNVVFTVSVCLFVIPPLFAGSAPTRAFSAWMFPLKPLCYAALAFALVHFSFPHSVQRTKGDAFRFVQTGCAIASFGSLCVIASAVELAVRFSGGKTSVSPALPSSIAETLFCIVNFVCASFYEEALYRLYLPETLGSILKDAFLQSKKSGAKTKEERAAGEEGAHASAARGKSAENAVRISEALSVIAFALSHRYLGLPSVINAFFAGIVLRICCKKSDTLWTNTAAHFAYNMLSLVLFAKMQ</sequence>
<name>U1GT09_TRESO</name>
<keyword evidence="3" id="KW-0378">Hydrolase</keyword>
<evidence type="ECO:0000256" key="1">
    <source>
        <dbReference type="SAM" id="Phobius"/>
    </source>
</evidence>
<dbReference type="GO" id="GO:0006508">
    <property type="term" value="P:proteolysis"/>
    <property type="evidence" value="ECO:0007669"/>
    <property type="project" value="UniProtKB-KW"/>
</dbReference>
<dbReference type="eggNOG" id="ENOG5030UTD">
    <property type="taxonomic scope" value="Bacteria"/>
</dbReference>
<dbReference type="AlphaFoldDB" id="U1GT09"/>
<evidence type="ECO:0000313" key="3">
    <source>
        <dbReference type="EMBL" id="ERF61095.1"/>
    </source>
</evidence>
<dbReference type="RefSeq" id="WP_021329937.1">
    <property type="nucleotide sequence ID" value="NZ_AUZJ01000017.1"/>
</dbReference>
<dbReference type="GO" id="GO:0080120">
    <property type="term" value="P:CAAX-box protein maturation"/>
    <property type="evidence" value="ECO:0007669"/>
    <property type="project" value="UniProtKB-ARBA"/>
</dbReference>
<organism evidence="3 4">
    <name type="scientific">Treponema socranskii subsp. socranskii VPI DR56BR1116 = ATCC 35536</name>
    <dbReference type="NCBI Taxonomy" id="1125725"/>
    <lineage>
        <taxon>Bacteria</taxon>
        <taxon>Pseudomonadati</taxon>
        <taxon>Spirochaetota</taxon>
        <taxon>Spirochaetia</taxon>
        <taxon>Spirochaetales</taxon>
        <taxon>Treponemataceae</taxon>
        <taxon>Treponema</taxon>
    </lineage>
</organism>
<feature type="transmembrane region" description="Helical" evidence="1">
    <location>
        <begin position="113"/>
        <end position="130"/>
    </location>
</feature>
<comment type="caution">
    <text evidence="3">The sequence shown here is derived from an EMBL/GenBank/DDBJ whole genome shotgun (WGS) entry which is preliminary data.</text>
</comment>
<keyword evidence="1" id="KW-1133">Transmembrane helix</keyword>
<keyword evidence="1" id="KW-0812">Transmembrane</keyword>
<dbReference type="Proteomes" id="UP000016412">
    <property type="component" value="Unassembled WGS sequence"/>
</dbReference>
<dbReference type="OrthoDB" id="360700at2"/>
<evidence type="ECO:0000313" key="4">
    <source>
        <dbReference type="Proteomes" id="UP000016412"/>
    </source>
</evidence>
<feature type="domain" description="CAAX prenyl protease 2/Lysostaphin resistance protein A-like" evidence="2">
    <location>
        <begin position="117"/>
        <end position="241"/>
    </location>
</feature>
<feature type="transmembrane region" description="Helical" evidence="1">
    <location>
        <begin position="37"/>
        <end position="59"/>
    </location>
</feature>
<protein>
    <submittedName>
        <fullName evidence="3">CAAX protease self-immunity</fullName>
    </submittedName>
</protein>
<dbReference type="Pfam" id="PF02517">
    <property type="entry name" value="Rce1-like"/>
    <property type="match status" value="1"/>
</dbReference>
<dbReference type="EMBL" id="AUZJ01000017">
    <property type="protein sequence ID" value="ERF61095.1"/>
    <property type="molecule type" value="Genomic_DNA"/>
</dbReference>
<dbReference type="GO" id="GO:0004175">
    <property type="term" value="F:endopeptidase activity"/>
    <property type="evidence" value="ECO:0007669"/>
    <property type="project" value="UniProtKB-ARBA"/>
</dbReference>
<accession>U1GT09</accession>
<dbReference type="PATRIC" id="fig|1125725.3.peg.861"/>
<proteinExistence type="predicted"/>
<reference evidence="3 4" key="1">
    <citation type="submission" date="2013-08" db="EMBL/GenBank/DDBJ databases">
        <authorList>
            <person name="Durkin A.S."/>
            <person name="Haft D.R."/>
            <person name="McCorrison J."/>
            <person name="Torralba M."/>
            <person name="Gillis M."/>
            <person name="Haft D.H."/>
            <person name="Methe B."/>
            <person name="Sutton G."/>
            <person name="Nelson K.E."/>
        </authorList>
    </citation>
    <scope>NUCLEOTIDE SEQUENCE [LARGE SCALE GENOMIC DNA]</scope>
    <source>
        <strain evidence="3 4">VPI DR56BR1116</strain>
    </source>
</reference>
<keyword evidence="1" id="KW-0472">Membrane</keyword>
<dbReference type="STRING" id="1125725.HMPREF1325_1577"/>
<dbReference type="InterPro" id="IPR003675">
    <property type="entry name" value="Rce1/LyrA-like_dom"/>
</dbReference>
<feature type="transmembrane region" description="Helical" evidence="1">
    <location>
        <begin position="71"/>
        <end position="93"/>
    </location>
</feature>